<feature type="chain" id="PRO_5014390250" description="Extracellular membrane protein CFEM domain-containing protein" evidence="3">
    <location>
        <begin position="20"/>
        <end position="385"/>
    </location>
</feature>
<feature type="region of interest" description="Disordered" evidence="1">
    <location>
        <begin position="366"/>
        <end position="385"/>
    </location>
</feature>
<protein>
    <recommendedName>
        <fullName evidence="6">Extracellular membrane protein CFEM domain-containing protein</fullName>
    </recommendedName>
</protein>
<proteinExistence type="predicted"/>
<sequence length="385" mass="38857">MMRRSLLISSLLTLDGVLADVTSAFISAATAHGVGATLNFGGTVATTEAGVAASTSTSIVGPAITTAPAGDLSTVTIDGSPGYQVAANCVKNCLFEEFEGTPDGLYLPIVIGCASPYYNGCYCTQAVASEASSFMSVCVKSVCLGTSLLPGALSIYDNYCTSAGYPRNVVAVTTVTGVGDSGGTPATTAVTSDALTLTFLSTTQTYIGGILQTGTPTSSSSSGSSPNTSTSAPKTNIAAIVGGILGALVLIAILLGIFLVWLPRRQKAKERMQAQGGPTGGEGSTFVPPAVAAVGGRKGGGRAELPDEGKGMGGGEKEKVDVMTEVVSPISPQSGKVEMDAQGQGQGRYGLRPEELDSEGRYVGELHGDGRQFGGVELEGSGVLR</sequence>
<evidence type="ECO:0000313" key="5">
    <source>
        <dbReference type="Proteomes" id="UP000235672"/>
    </source>
</evidence>
<evidence type="ECO:0000313" key="4">
    <source>
        <dbReference type="EMBL" id="PMD13463.1"/>
    </source>
</evidence>
<dbReference type="Proteomes" id="UP000235672">
    <property type="component" value="Unassembled WGS sequence"/>
</dbReference>
<keyword evidence="2" id="KW-1133">Transmembrane helix</keyword>
<keyword evidence="5" id="KW-1185">Reference proteome</keyword>
<name>A0A2J6PHH8_9HELO</name>
<organism evidence="4 5">
    <name type="scientific">Hyaloscypha hepaticicola</name>
    <dbReference type="NCBI Taxonomy" id="2082293"/>
    <lineage>
        <taxon>Eukaryota</taxon>
        <taxon>Fungi</taxon>
        <taxon>Dikarya</taxon>
        <taxon>Ascomycota</taxon>
        <taxon>Pezizomycotina</taxon>
        <taxon>Leotiomycetes</taxon>
        <taxon>Helotiales</taxon>
        <taxon>Hyaloscyphaceae</taxon>
        <taxon>Hyaloscypha</taxon>
    </lineage>
</organism>
<dbReference type="AlphaFoldDB" id="A0A2J6PHH8"/>
<feature type="region of interest" description="Disordered" evidence="1">
    <location>
        <begin position="333"/>
        <end position="352"/>
    </location>
</feature>
<feature type="signal peptide" evidence="3">
    <location>
        <begin position="1"/>
        <end position="19"/>
    </location>
</feature>
<keyword evidence="3" id="KW-0732">Signal</keyword>
<evidence type="ECO:0000256" key="2">
    <source>
        <dbReference type="SAM" id="Phobius"/>
    </source>
</evidence>
<keyword evidence="2" id="KW-0472">Membrane</keyword>
<dbReference type="STRING" id="1745343.A0A2J6PHH8"/>
<dbReference type="EMBL" id="KZ613531">
    <property type="protein sequence ID" value="PMD13463.1"/>
    <property type="molecule type" value="Genomic_DNA"/>
</dbReference>
<feature type="compositionally biased region" description="Basic and acidic residues" evidence="1">
    <location>
        <begin position="304"/>
        <end position="316"/>
    </location>
</feature>
<keyword evidence="2" id="KW-0812">Transmembrane</keyword>
<evidence type="ECO:0008006" key="6">
    <source>
        <dbReference type="Google" id="ProtNLM"/>
    </source>
</evidence>
<feature type="region of interest" description="Disordered" evidence="1">
    <location>
        <begin position="295"/>
        <end position="316"/>
    </location>
</feature>
<evidence type="ECO:0000256" key="1">
    <source>
        <dbReference type="SAM" id="MobiDB-lite"/>
    </source>
</evidence>
<evidence type="ECO:0000256" key="3">
    <source>
        <dbReference type="SAM" id="SignalP"/>
    </source>
</evidence>
<feature type="transmembrane region" description="Helical" evidence="2">
    <location>
        <begin position="237"/>
        <end position="262"/>
    </location>
</feature>
<dbReference type="OrthoDB" id="5421290at2759"/>
<accession>A0A2J6PHH8</accession>
<reference evidence="4 5" key="1">
    <citation type="submission" date="2016-05" db="EMBL/GenBank/DDBJ databases">
        <title>A degradative enzymes factory behind the ericoid mycorrhizal symbiosis.</title>
        <authorList>
            <consortium name="DOE Joint Genome Institute"/>
            <person name="Martino E."/>
            <person name="Morin E."/>
            <person name="Grelet G."/>
            <person name="Kuo A."/>
            <person name="Kohler A."/>
            <person name="Daghino S."/>
            <person name="Barry K."/>
            <person name="Choi C."/>
            <person name="Cichocki N."/>
            <person name="Clum A."/>
            <person name="Copeland A."/>
            <person name="Hainaut M."/>
            <person name="Haridas S."/>
            <person name="Labutti K."/>
            <person name="Lindquist E."/>
            <person name="Lipzen A."/>
            <person name="Khouja H.-R."/>
            <person name="Murat C."/>
            <person name="Ohm R."/>
            <person name="Olson A."/>
            <person name="Spatafora J."/>
            <person name="Veneault-Fourrey C."/>
            <person name="Henrissat B."/>
            <person name="Grigoriev I."/>
            <person name="Martin F."/>
            <person name="Perotto S."/>
        </authorList>
    </citation>
    <scope>NUCLEOTIDE SEQUENCE [LARGE SCALE GENOMIC DNA]</scope>
    <source>
        <strain evidence="4 5">UAMH 7357</strain>
    </source>
</reference>
<gene>
    <name evidence="4" type="ORF">NA56DRAFT_755770</name>
</gene>